<dbReference type="GO" id="GO:0009584">
    <property type="term" value="P:detection of visible light"/>
    <property type="evidence" value="ECO:0007669"/>
    <property type="project" value="InterPro"/>
</dbReference>
<feature type="non-terminal residue" evidence="2">
    <location>
        <position position="70"/>
    </location>
</feature>
<dbReference type="AlphaFoldDB" id="A0A656JWY2"/>
<evidence type="ECO:0000313" key="2">
    <source>
        <dbReference type="EMBL" id="EPN58694.1"/>
    </source>
</evidence>
<reference evidence="2 3" key="1">
    <citation type="journal article" date="2013" name="PLoS Pathog.">
        <title>Genomic analysis of the Kiwifruit pathogen Pseudomonas syringae pv. actinidiae provides insight into the origins of an emergent plant disease.</title>
        <authorList>
            <person name="McCann H.C."/>
            <person name="Rikkerink E.H."/>
            <person name="Bertels F."/>
            <person name="Fiers M."/>
            <person name="Lu A."/>
            <person name="Rees-George J."/>
            <person name="Andersen M.T."/>
            <person name="Gleave A.P."/>
            <person name="Haubold B."/>
            <person name="Wohlers M.W."/>
            <person name="Guttman D.S."/>
            <person name="Wang P.W."/>
            <person name="Straub C."/>
            <person name="Vanneste J.L."/>
            <person name="Rainey P.B."/>
            <person name="Templeton M.D."/>
        </authorList>
    </citation>
    <scope>NUCLEOTIDE SEQUENCE [LARGE SCALE GENOMIC DNA]</scope>
    <source>
        <strain evidence="2 3">ICMP 19096</strain>
    </source>
</reference>
<dbReference type="InterPro" id="IPR043150">
    <property type="entry name" value="Phytochrome_PHY_sf"/>
</dbReference>
<sequence>DPEILQGLVSRPELLQTLTLADGAAVLIDDRVHLFGQCPTAEEVRALYQWIRDAGLTRQRSKERATGLQG</sequence>
<dbReference type="Proteomes" id="UP000018849">
    <property type="component" value="Unassembled WGS sequence"/>
</dbReference>
<dbReference type="SUPFAM" id="SSF55781">
    <property type="entry name" value="GAF domain-like"/>
    <property type="match status" value="1"/>
</dbReference>
<dbReference type="Pfam" id="PF00360">
    <property type="entry name" value="PHY"/>
    <property type="match status" value="1"/>
</dbReference>
<proteinExistence type="predicted"/>
<dbReference type="InterPro" id="IPR013515">
    <property type="entry name" value="Phytochrome_cen-reg"/>
</dbReference>
<dbReference type="GO" id="GO:0006355">
    <property type="term" value="P:regulation of DNA-templated transcription"/>
    <property type="evidence" value="ECO:0007669"/>
    <property type="project" value="InterPro"/>
</dbReference>
<dbReference type="Gene3D" id="3.30.450.270">
    <property type="match status" value="1"/>
</dbReference>
<evidence type="ECO:0000259" key="1">
    <source>
        <dbReference type="Pfam" id="PF00360"/>
    </source>
</evidence>
<organism evidence="2 3">
    <name type="scientific">Pseudomonas syringae pv. actinidiae ICMP 19096</name>
    <dbReference type="NCBI Taxonomy" id="1194405"/>
    <lineage>
        <taxon>Bacteria</taxon>
        <taxon>Pseudomonadati</taxon>
        <taxon>Pseudomonadota</taxon>
        <taxon>Gammaproteobacteria</taxon>
        <taxon>Pseudomonadales</taxon>
        <taxon>Pseudomonadaceae</taxon>
        <taxon>Pseudomonas</taxon>
        <taxon>Pseudomonas syringae</taxon>
    </lineage>
</organism>
<protein>
    <submittedName>
        <fullName evidence="2">Bacteriophytochrome</fullName>
    </submittedName>
</protein>
<evidence type="ECO:0000313" key="3">
    <source>
        <dbReference type="Proteomes" id="UP000018849"/>
    </source>
</evidence>
<feature type="non-terminal residue" evidence="2">
    <location>
        <position position="1"/>
    </location>
</feature>
<feature type="domain" description="Phytochrome central region" evidence="1">
    <location>
        <begin position="4"/>
        <end position="54"/>
    </location>
</feature>
<accession>A0A656JWY2</accession>
<gene>
    <name evidence="2" type="ORF">A245_19166</name>
</gene>
<dbReference type="EMBL" id="AOKF01001613">
    <property type="protein sequence ID" value="EPN58694.1"/>
    <property type="molecule type" value="Genomic_DNA"/>
</dbReference>
<comment type="caution">
    <text evidence="2">The sequence shown here is derived from an EMBL/GenBank/DDBJ whole genome shotgun (WGS) entry which is preliminary data.</text>
</comment>
<name>A0A656JWY2_PSESF</name>